<name>A0A423TIV4_PENVA</name>
<evidence type="ECO:0000256" key="8">
    <source>
        <dbReference type="ARBA" id="ARBA00023136"/>
    </source>
</evidence>
<dbReference type="Pfam" id="PF00520">
    <property type="entry name" value="Ion_trans"/>
    <property type="match status" value="1"/>
</dbReference>
<evidence type="ECO:0000256" key="4">
    <source>
        <dbReference type="ARBA" id="ARBA00022737"/>
    </source>
</evidence>
<sequence length="825" mass="94381">MRHSLARINAYRALASPSLICLSSKDPLITAFSLSDDLDKLATLEYEFRDEYTALRTQVLEFAMRLVDETRSSDELEIILNYDPEGEPYQKGQFMHLNRLKDAVDNNQKQFVAHASVQQLLGTVWYDGMPGFKRRSLPDQLMAVVKIGVLFPVYCMSFLLAPKTSFGGSMKKPFIKFIVHSSSYCCFLLLLVIVSLRLESLIIELFGTTSMVERLHKQERESRGGYPSITELLIVVYVFGFIYGEMKALWNDGLLEYAKDLWNFVDFGSNFFYMNWIFLRLTALFLTTRAVWAGENPYFPREMWPPFDPMLLSEAIFLKLVHIFSVNPHMGPLQIALGRMVVDIIKFFFIYTLVLFAFGCGLNNLLWYYADIDKGKCYSLPGGLPNPKESQSCEIWRRFSNLFETSQSLFWASFGLVDLINFELTGIKSFTRFWSMLMFGSYNVINVIVLLNLLIAMMSNSYTFIVDKCDVEWKFARSKFWMSYFEEGQELPSPFNLVPKLSALCEFRKPNFRESFKKRQDQMRDDQYQTVMKNLVRRYVTAEQRNADETLITEDDVNEVKQDINSFKYELLNILRINGMMTGNAHHKEDMAVGKKQQARERRLMKGFNIGLVEGIEQSMHFGNKKSKNPLLNIVLKQAAKSEKKDWNSIMRQSKKKRDPIGSSSTSLQRQSLRNNKRCNAAWSKVKFYQKRGVFLGGQIDPRMLREIKNKGQVAPLQSRSQGWRTLQKLHDRGEITQENFDRCVGNTPSPGSTAAPTPIPPTSPTPPLPRVGVYTQSSPCATADDLISAVRGDTLSPHPTPSPKPSPKASNGTSKPFGTGKGWI</sequence>
<evidence type="ECO:0000256" key="2">
    <source>
        <dbReference type="ARBA" id="ARBA00022448"/>
    </source>
</evidence>
<dbReference type="SMART" id="SM01420">
    <property type="entry name" value="TRP_2"/>
    <property type="match status" value="1"/>
</dbReference>
<proteinExistence type="predicted"/>
<keyword evidence="9" id="KW-0407">Ion channel</keyword>
<evidence type="ECO:0000256" key="3">
    <source>
        <dbReference type="ARBA" id="ARBA00022692"/>
    </source>
</evidence>
<dbReference type="GO" id="GO:0051480">
    <property type="term" value="P:regulation of cytosolic calcium ion concentration"/>
    <property type="evidence" value="ECO:0007669"/>
    <property type="project" value="TreeGrafter"/>
</dbReference>
<keyword evidence="8 11" id="KW-0472">Membrane</keyword>
<comment type="caution">
    <text evidence="13">The sequence shown here is derived from an EMBL/GenBank/DDBJ whole genome shotgun (WGS) entry which is preliminary data.</text>
</comment>
<feature type="transmembrane region" description="Helical" evidence="11">
    <location>
        <begin position="181"/>
        <end position="203"/>
    </location>
</feature>
<feature type="transmembrane region" description="Helical" evidence="11">
    <location>
        <begin position="409"/>
        <end position="427"/>
    </location>
</feature>
<evidence type="ECO:0000313" key="14">
    <source>
        <dbReference type="Proteomes" id="UP000283509"/>
    </source>
</evidence>
<dbReference type="CDD" id="cd23650">
    <property type="entry name" value="TRP_CaM_bind1"/>
    <property type="match status" value="1"/>
</dbReference>
<reference evidence="13 14" key="1">
    <citation type="submission" date="2018-04" db="EMBL/GenBank/DDBJ databases">
        <authorList>
            <person name="Zhang X."/>
            <person name="Yuan J."/>
            <person name="Li F."/>
            <person name="Xiang J."/>
        </authorList>
    </citation>
    <scope>NUCLEOTIDE SEQUENCE [LARGE SCALE GENOMIC DNA]</scope>
    <source>
        <tissue evidence="13">Muscle</tissue>
    </source>
</reference>
<feature type="compositionally biased region" description="Pro residues" evidence="10">
    <location>
        <begin position="758"/>
        <end position="770"/>
    </location>
</feature>
<feature type="compositionally biased region" description="Low complexity" evidence="10">
    <location>
        <begin position="748"/>
        <end position="757"/>
    </location>
</feature>
<evidence type="ECO:0000256" key="9">
    <source>
        <dbReference type="ARBA" id="ARBA00023303"/>
    </source>
</evidence>
<gene>
    <name evidence="13" type="ORF">C7M84_005029</name>
</gene>
<dbReference type="InterPro" id="IPR005821">
    <property type="entry name" value="Ion_trans_dom"/>
</dbReference>
<keyword evidence="14" id="KW-1185">Reference proteome</keyword>
<dbReference type="PANTHER" id="PTHR10117:SF51">
    <property type="entry name" value="TRANSIENT RECEPTOR POTENTIAL PROTEIN"/>
    <property type="match status" value="1"/>
</dbReference>
<keyword evidence="4" id="KW-0677">Repeat</keyword>
<dbReference type="AlphaFoldDB" id="A0A423TIV4"/>
<evidence type="ECO:0000256" key="5">
    <source>
        <dbReference type="ARBA" id="ARBA00022989"/>
    </source>
</evidence>
<dbReference type="GO" id="GO:0070679">
    <property type="term" value="F:inositol 1,4,5 trisphosphate binding"/>
    <property type="evidence" value="ECO:0007669"/>
    <property type="project" value="TreeGrafter"/>
</dbReference>
<dbReference type="Proteomes" id="UP000283509">
    <property type="component" value="Unassembled WGS sequence"/>
</dbReference>
<feature type="region of interest" description="Disordered" evidence="10">
    <location>
        <begin position="645"/>
        <end position="674"/>
    </location>
</feature>
<feature type="transmembrane region" description="Helical" evidence="11">
    <location>
        <begin position="271"/>
        <end position="292"/>
    </location>
</feature>
<feature type="transmembrane region" description="Helical" evidence="11">
    <location>
        <begin position="348"/>
        <end position="370"/>
    </location>
</feature>
<keyword evidence="3 11" id="KW-0812">Transmembrane</keyword>
<evidence type="ECO:0000256" key="1">
    <source>
        <dbReference type="ARBA" id="ARBA00004141"/>
    </source>
</evidence>
<feature type="transmembrane region" description="Helical" evidence="11">
    <location>
        <begin position="439"/>
        <end position="459"/>
    </location>
</feature>
<evidence type="ECO:0000256" key="6">
    <source>
        <dbReference type="ARBA" id="ARBA00023043"/>
    </source>
</evidence>
<dbReference type="InterPro" id="IPR013555">
    <property type="entry name" value="TRP_dom"/>
</dbReference>
<dbReference type="OrthoDB" id="2373987at2759"/>
<comment type="subcellular location">
    <subcellularLocation>
        <location evidence="1">Membrane</location>
        <topology evidence="1">Multi-pass membrane protein</topology>
    </subcellularLocation>
</comment>
<dbReference type="Pfam" id="PF08344">
    <property type="entry name" value="TRP_2"/>
    <property type="match status" value="1"/>
</dbReference>
<accession>A0A423TIV4</accession>
<dbReference type="PANTHER" id="PTHR10117">
    <property type="entry name" value="TRANSIENT RECEPTOR POTENTIAL CHANNEL"/>
    <property type="match status" value="1"/>
</dbReference>
<dbReference type="InterPro" id="IPR002153">
    <property type="entry name" value="TRPC_channel"/>
</dbReference>
<dbReference type="GO" id="GO:0005886">
    <property type="term" value="C:plasma membrane"/>
    <property type="evidence" value="ECO:0007669"/>
    <property type="project" value="TreeGrafter"/>
</dbReference>
<evidence type="ECO:0000256" key="7">
    <source>
        <dbReference type="ARBA" id="ARBA00023065"/>
    </source>
</evidence>
<feature type="region of interest" description="Disordered" evidence="10">
    <location>
        <begin position="741"/>
        <end position="825"/>
    </location>
</feature>
<dbReference type="NCBIfam" id="TIGR00870">
    <property type="entry name" value="trp"/>
    <property type="match status" value="1"/>
</dbReference>
<dbReference type="GO" id="GO:0015279">
    <property type="term" value="F:store-operated calcium channel activity"/>
    <property type="evidence" value="ECO:0007669"/>
    <property type="project" value="TreeGrafter"/>
</dbReference>
<organism evidence="13 14">
    <name type="scientific">Penaeus vannamei</name>
    <name type="common">Whiteleg shrimp</name>
    <name type="synonym">Litopenaeus vannamei</name>
    <dbReference type="NCBI Taxonomy" id="6689"/>
    <lineage>
        <taxon>Eukaryota</taxon>
        <taxon>Metazoa</taxon>
        <taxon>Ecdysozoa</taxon>
        <taxon>Arthropoda</taxon>
        <taxon>Crustacea</taxon>
        <taxon>Multicrustacea</taxon>
        <taxon>Malacostraca</taxon>
        <taxon>Eumalacostraca</taxon>
        <taxon>Eucarida</taxon>
        <taxon>Decapoda</taxon>
        <taxon>Dendrobranchiata</taxon>
        <taxon>Penaeoidea</taxon>
        <taxon>Penaeidae</taxon>
        <taxon>Penaeus</taxon>
    </lineage>
</organism>
<evidence type="ECO:0000256" key="10">
    <source>
        <dbReference type="SAM" id="MobiDB-lite"/>
    </source>
</evidence>
<keyword evidence="6" id="KW-0040">ANK repeat</keyword>
<keyword evidence="5 11" id="KW-1133">Transmembrane helix</keyword>
<keyword evidence="7" id="KW-0406">Ion transport</keyword>
<dbReference type="EMBL" id="QCYY01001667">
    <property type="protein sequence ID" value="ROT76382.1"/>
    <property type="molecule type" value="Genomic_DNA"/>
</dbReference>
<feature type="transmembrane region" description="Helical" evidence="11">
    <location>
        <begin position="141"/>
        <end position="161"/>
    </location>
</feature>
<evidence type="ECO:0000313" key="13">
    <source>
        <dbReference type="EMBL" id="ROT76382.1"/>
    </source>
</evidence>
<evidence type="ECO:0000259" key="12">
    <source>
        <dbReference type="SMART" id="SM01420"/>
    </source>
</evidence>
<dbReference type="PRINTS" id="PR01097">
    <property type="entry name" value="TRNSRECEPTRP"/>
</dbReference>
<reference evidence="13 14" key="2">
    <citation type="submission" date="2019-01" db="EMBL/GenBank/DDBJ databases">
        <title>The decoding of complex shrimp genome reveals the adaptation for benthos swimmer, frequently molting mechanism and breeding impact on genome.</title>
        <authorList>
            <person name="Sun Y."/>
            <person name="Gao Y."/>
            <person name="Yu Y."/>
        </authorList>
    </citation>
    <scope>NUCLEOTIDE SEQUENCE [LARGE SCALE GENOMIC DNA]</scope>
    <source>
        <tissue evidence="13">Muscle</tissue>
    </source>
</reference>
<evidence type="ECO:0000256" key="11">
    <source>
        <dbReference type="SAM" id="Phobius"/>
    </source>
</evidence>
<feature type="compositionally biased region" description="Low complexity" evidence="10">
    <location>
        <begin position="663"/>
        <end position="674"/>
    </location>
</feature>
<feature type="domain" description="Transient receptor ion channel" evidence="12">
    <location>
        <begin position="2"/>
        <end position="49"/>
    </location>
</feature>
<feature type="transmembrane region" description="Helical" evidence="11">
    <location>
        <begin position="224"/>
        <end position="244"/>
    </location>
</feature>
<dbReference type="GO" id="GO:0034703">
    <property type="term" value="C:cation channel complex"/>
    <property type="evidence" value="ECO:0007669"/>
    <property type="project" value="TreeGrafter"/>
</dbReference>
<protein>
    <submittedName>
        <fullName evidence="13">Putative TRP channel protein</fullName>
    </submittedName>
</protein>
<keyword evidence="2" id="KW-0813">Transport</keyword>